<dbReference type="SUPFAM" id="SSF53187">
    <property type="entry name" value="Zn-dependent exopeptidases"/>
    <property type="match status" value="1"/>
</dbReference>
<dbReference type="AlphaFoldDB" id="A0A929BCH6"/>
<comment type="caution">
    <text evidence="4">The sequence shown here is derived from an EMBL/GenBank/DDBJ whole genome shotgun (WGS) entry which is preliminary data.</text>
</comment>
<dbReference type="InterPro" id="IPR002933">
    <property type="entry name" value="Peptidase_M20"/>
</dbReference>
<keyword evidence="2" id="KW-0378">Hydrolase</keyword>
<evidence type="ECO:0000256" key="2">
    <source>
        <dbReference type="ARBA" id="ARBA00022801"/>
    </source>
</evidence>
<comment type="similarity">
    <text evidence="1">Belongs to the peptidase M20 family.</text>
</comment>
<dbReference type="GO" id="GO:0016813">
    <property type="term" value="F:hydrolase activity, acting on carbon-nitrogen (but not peptide) bonds, in linear amidines"/>
    <property type="evidence" value="ECO:0007669"/>
    <property type="project" value="InterPro"/>
</dbReference>
<dbReference type="InterPro" id="IPR036264">
    <property type="entry name" value="Bact_exopeptidase_dim_dom"/>
</dbReference>
<gene>
    <name evidence="4" type="ORF">IQ251_15470</name>
</gene>
<dbReference type="Proteomes" id="UP000598360">
    <property type="component" value="Unassembled WGS sequence"/>
</dbReference>
<evidence type="ECO:0000256" key="3">
    <source>
        <dbReference type="PIRSR" id="PIRSR001235-1"/>
    </source>
</evidence>
<feature type="binding site" evidence="3">
    <location>
        <position position="115"/>
    </location>
    <ligand>
        <name>Zn(2+)</name>
        <dbReference type="ChEBI" id="CHEBI:29105"/>
        <label>2</label>
    </ligand>
</feature>
<evidence type="ECO:0000313" key="5">
    <source>
        <dbReference type="Proteomes" id="UP000598360"/>
    </source>
</evidence>
<dbReference type="NCBIfam" id="NF006772">
    <property type="entry name" value="PRK09290.2-1"/>
    <property type="match status" value="1"/>
</dbReference>
<accession>A0A929BCH6</accession>
<keyword evidence="3" id="KW-0862">Zinc</keyword>
<keyword evidence="3" id="KW-0479">Metal-binding</keyword>
<dbReference type="InterPro" id="IPR010158">
    <property type="entry name" value="Amidase_Cbmase"/>
</dbReference>
<reference evidence="4" key="1">
    <citation type="submission" date="2020-10" db="EMBL/GenBank/DDBJ databases">
        <title>Diversity and distribution of actinomycetes associated with coral in the coast of Hainan.</title>
        <authorList>
            <person name="Li F."/>
        </authorList>
    </citation>
    <scope>NUCLEOTIDE SEQUENCE</scope>
    <source>
        <strain evidence="4">HNM0983</strain>
    </source>
</reference>
<feature type="binding site" evidence="3">
    <location>
        <position position="174"/>
    </location>
    <ligand>
        <name>Zn(2+)</name>
        <dbReference type="ChEBI" id="CHEBI:29105"/>
        <label>1</label>
    </ligand>
</feature>
<evidence type="ECO:0000256" key="1">
    <source>
        <dbReference type="ARBA" id="ARBA00006153"/>
    </source>
</evidence>
<dbReference type="Gene3D" id="3.30.70.360">
    <property type="match status" value="1"/>
</dbReference>
<dbReference type="PIRSF" id="PIRSF001235">
    <property type="entry name" value="Amidase_carbamoylase"/>
    <property type="match status" value="1"/>
</dbReference>
<name>A0A929BCH6_9PSEU</name>
<dbReference type="Pfam" id="PF01546">
    <property type="entry name" value="Peptidase_M20"/>
    <property type="match status" value="1"/>
</dbReference>
<dbReference type="PANTHER" id="PTHR32494">
    <property type="entry name" value="ALLANTOATE DEIMINASE-RELATED"/>
    <property type="match status" value="1"/>
</dbReference>
<keyword evidence="5" id="KW-1185">Reference proteome</keyword>
<feature type="binding site" evidence="3">
    <location>
        <position position="367"/>
    </location>
    <ligand>
        <name>Zn(2+)</name>
        <dbReference type="ChEBI" id="CHEBI:29105"/>
        <label>2</label>
    </ligand>
</feature>
<dbReference type="SUPFAM" id="SSF55031">
    <property type="entry name" value="Bacterial exopeptidase dimerisation domain"/>
    <property type="match status" value="1"/>
</dbReference>
<dbReference type="Gene3D" id="3.40.630.10">
    <property type="entry name" value="Zn peptidases"/>
    <property type="match status" value="1"/>
</dbReference>
<feature type="binding site" evidence="3">
    <location>
        <position position="76"/>
    </location>
    <ligand>
        <name>Zn(2+)</name>
        <dbReference type="ChEBI" id="CHEBI:29105"/>
        <label>1</label>
    </ligand>
</feature>
<sequence length="399" mass="42699">MSAIGATESGGVHREAADPADAATKQWLREWLQQGGFEVRVDRIGNLFGLLTWTPGAPYVLLGSHLDSQPAGGRFDGAYGVLAAAHTAARLRDRFRGADAPPPLNIAVVNWFNEEGSRFQPSMMGSAVFTGKLDPDTALDTCDAGGTSVRAALTDIGFAGTDECPELASYAEIHVEQGSFLEQEGRTIGLVESNWAARKYRVSVHGEQSHTGSTPMTQRRDALYGAAKIVTAVRELADEFAEGVLHTSVGQLTVLPNSPVVVAREAQLHLDLRSADLDVLRTADTRLHEVFAQVRERAGVAVSLGTAHAWDIEPYQPAGVRLAEAAVEELGLPHRRMLTLAGHDSTNMKDVVPTVMLFVPSAGGVAHNEFEHTDDADMLAGVDVLTDVADRLCHGEGQP</sequence>
<dbReference type="PANTHER" id="PTHR32494:SF5">
    <property type="entry name" value="ALLANTOATE AMIDOHYDROLASE"/>
    <property type="match status" value="1"/>
</dbReference>
<protein>
    <submittedName>
        <fullName evidence="4">M20 family metallo-hydrolase</fullName>
    </submittedName>
</protein>
<evidence type="ECO:0000313" key="4">
    <source>
        <dbReference type="EMBL" id="MBE9375850.1"/>
    </source>
</evidence>
<dbReference type="CDD" id="cd03884">
    <property type="entry name" value="M20_bAS"/>
    <property type="match status" value="1"/>
</dbReference>
<comment type="cofactor">
    <cofactor evidence="3">
        <name>Zn(2+)</name>
        <dbReference type="ChEBI" id="CHEBI:29105"/>
    </cofactor>
    <text evidence="3">Binds 2 Zn(2+) ions per subunit.</text>
</comment>
<dbReference type="NCBIfam" id="TIGR01879">
    <property type="entry name" value="hydantase"/>
    <property type="match status" value="1"/>
</dbReference>
<proteinExistence type="inferred from homology"/>
<dbReference type="GO" id="GO:0046872">
    <property type="term" value="F:metal ion binding"/>
    <property type="evidence" value="ECO:0007669"/>
    <property type="project" value="UniProtKB-KW"/>
</dbReference>
<feature type="binding site" evidence="3">
    <location>
        <position position="65"/>
    </location>
    <ligand>
        <name>Zn(2+)</name>
        <dbReference type="ChEBI" id="CHEBI:29105"/>
        <label>1</label>
    </ligand>
</feature>
<dbReference type="EMBL" id="JADEYC010000027">
    <property type="protein sequence ID" value="MBE9375850.1"/>
    <property type="molecule type" value="Genomic_DNA"/>
</dbReference>
<organism evidence="4 5">
    <name type="scientific">Saccharopolyspora montiporae</name>
    <dbReference type="NCBI Taxonomy" id="2781240"/>
    <lineage>
        <taxon>Bacteria</taxon>
        <taxon>Bacillati</taxon>
        <taxon>Actinomycetota</taxon>
        <taxon>Actinomycetes</taxon>
        <taxon>Pseudonocardiales</taxon>
        <taxon>Pseudonocardiaceae</taxon>
        <taxon>Saccharopolyspora</taxon>
    </lineage>
</organism>
<feature type="binding site" evidence="3">
    <location>
        <position position="76"/>
    </location>
    <ligand>
        <name>Zn(2+)</name>
        <dbReference type="ChEBI" id="CHEBI:29105"/>
        <label>2</label>
    </ligand>
</feature>